<keyword evidence="6" id="KW-0460">Magnesium</keyword>
<keyword evidence="4" id="KW-0255">Endonuclease</keyword>
<evidence type="ECO:0000256" key="1">
    <source>
        <dbReference type="ARBA" id="ARBA00001946"/>
    </source>
</evidence>
<keyword evidence="5 8" id="KW-0378">Hydrolase</keyword>
<protein>
    <submittedName>
        <fullName evidence="8">CRISPR-associated endoribonuclease Cas2</fullName>
        <ecNumber evidence="8">3.1.-.-</ecNumber>
    </submittedName>
</protein>
<evidence type="ECO:0000256" key="7">
    <source>
        <dbReference type="ARBA" id="ARBA00023118"/>
    </source>
</evidence>
<dbReference type="GO" id="GO:0046872">
    <property type="term" value="F:metal ion binding"/>
    <property type="evidence" value="ECO:0007669"/>
    <property type="project" value="UniProtKB-KW"/>
</dbReference>
<dbReference type="CDD" id="cd09725">
    <property type="entry name" value="Cas2_I_II_III"/>
    <property type="match status" value="1"/>
</dbReference>
<dbReference type="GO" id="GO:0004521">
    <property type="term" value="F:RNA endonuclease activity"/>
    <property type="evidence" value="ECO:0007669"/>
    <property type="project" value="InterPro"/>
</dbReference>
<organism evidence="8">
    <name type="scientific">uncultured organism</name>
    <dbReference type="NCBI Taxonomy" id="155900"/>
    <lineage>
        <taxon>unclassified sequences</taxon>
        <taxon>environmental samples</taxon>
    </lineage>
</organism>
<evidence type="ECO:0000313" key="8">
    <source>
        <dbReference type="EMBL" id="QEA07078.1"/>
    </source>
</evidence>
<sequence length="93" mass="10364">MHRKLFLAAYDVRDPKRLAKAVRVVRGYASGGQKSAYECWLTPQERKGLHSEMAAVLDLSEDVFAVIPLEPGKPLATLGQAVRPVDPDFFYFG</sequence>
<evidence type="ECO:0000256" key="2">
    <source>
        <dbReference type="ARBA" id="ARBA00022722"/>
    </source>
</evidence>
<reference evidence="8" key="1">
    <citation type="submission" date="2019-06" db="EMBL/GenBank/DDBJ databases">
        <authorList>
            <person name="Murdoch R.W."/>
            <person name="Fathepure B."/>
        </authorList>
    </citation>
    <scope>NUCLEOTIDE SEQUENCE</scope>
</reference>
<accession>A0A5B8RGR8</accession>
<evidence type="ECO:0000256" key="5">
    <source>
        <dbReference type="ARBA" id="ARBA00022801"/>
    </source>
</evidence>
<keyword evidence="2" id="KW-0540">Nuclease</keyword>
<dbReference type="SUPFAM" id="SSF143430">
    <property type="entry name" value="TTP0101/SSO1404-like"/>
    <property type="match status" value="1"/>
</dbReference>
<proteinExistence type="inferred from homology"/>
<name>A0A5B8RGR8_9ZZZZ</name>
<dbReference type="GO" id="GO:0051607">
    <property type="term" value="P:defense response to virus"/>
    <property type="evidence" value="ECO:0007669"/>
    <property type="project" value="UniProtKB-KW"/>
</dbReference>
<dbReference type="Pfam" id="PF09827">
    <property type="entry name" value="CRISPR_Cas2"/>
    <property type="match status" value="1"/>
</dbReference>
<keyword evidence="7" id="KW-0051">Antiviral defense</keyword>
<evidence type="ECO:0000256" key="3">
    <source>
        <dbReference type="ARBA" id="ARBA00022723"/>
    </source>
</evidence>
<dbReference type="GO" id="GO:0016787">
    <property type="term" value="F:hydrolase activity"/>
    <property type="evidence" value="ECO:0007669"/>
    <property type="project" value="UniProtKB-KW"/>
</dbReference>
<dbReference type="InterPro" id="IPR021127">
    <property type="entry name" value="CRISPR_associated_Cas2"/>
</dbReference>
<dbReference type="HAMAP" id="MF_01471">
    <property type="entry name" value="Cas2"/>
    <property type="match status" value="1"/>
</dbReference>
<evidence type="ECO:0000256" key="6">
    <source>
        <dbReference type="ARBA" id="ARBA00022842"/>
    </source>
</evidence>
<dbReference type="InterPro" id="IPR019199">
    <property type="entry name" value="Virulence_VapD/CRISPR_Cas2"/>
</dbReference>
<dbReference type="Gene3D" id="3.30.70.240">
    <property type="match status" value="1"/>
</dbReference>
<keyword evidence="3" id="KW-0479">Metal-binding</keyword>
<gene>
    <name evidence="8" type="primary">cas2_3</name>
    <name evidence="8" type="ORF">KBTEX_03423</name>
</gene>
<comment type="cofactor">
    <cofactor evidence="1">
        <name>Mg(2+)</name>
        <dbReference type="ChEBI" id="CHEBI:18420"/>
    </cofactor>
</comment>
<evidence type="ECO:0000256" key="4">
    <source>
        <dbReference type="ARBA" id="ARBA00022759"/>
    </source>
</evidence>
<dbReference type="GO" id="GO:0043571">
    <property type="term" value="P:maintenance of CRISPR repeat elements"/>
    <property type="evidence" value="ECO:0007669"/>
    <property type="project" value="InterPro"/>
</dbReference>
<dbReference type="AlphaFoldDB" id="A0A5B8RGR8"/>
<dbReference type="EMBL" id="MN079200">
    <property type="protein sequence ID" value="QEA07078.1"/>
    <property type="molecule type" value="Genomic_DNA"/>
</dbReference>
<dbReference type="EC" id="3.1.-.-" evidence="8"/>